<feature type="region of interest" description="Disordered" evidence="1">
    <location>
        <begin position="147"/>
        <end position="169"/>
    </location>
</feature>
<accession>A0ABR1Q333</accession>
<dbReference type="InterPro" id="IPR011333">
    <property type="entry name" value="SKP1/BTB/POZ_sf"/>
</dbReference>
<feature type="region of interest" description="Disordered" evidence="1">
    <location>
        <begin position="198"/>
        <end position="230"/>
    </location>
</feature>
<evidence type="ECO:0000259" key="2">
    <source>
        <dbReference type="PROSITE" id="PS50097"/>
    </source>
</evidence>
<dbReference type="PANTHER" id="PTHR47843:SF5">
    <property type="entry name" value="BTB_POZ DOMAIN PROTEIN"/>
    <property type="match status" value="1"/>
</dbReference>
<dbReference type="SUPFAM" id="SSF54695">
    <property type="entry name" value="POZ domain"/>
    <property type="match status" value="1"/>
</dbReference>
<dbReference type="PROSITE" id="PS50097">
    <property type="entry name" value="BTB"/>
    <property type="match status" value="1"/>
</dbReference>
<comment type="caution">
    <text evidence="3">The sequence shown here is derived from an EMBL/GenBank/DDBJ whole genome shotgun (WGS) entry which is preliminary data.</text>
</comment>
<reference evidence="3 4" key="1">
    <citation type="submission" date="2023-01" db="EMBL/GenBank/DDBJ databases">
        <title>Analysis of 21 Apiospora genomes using comparative genomics revels a genus with tremendous synthesis potential of carbohydrate active enzymes and secondary metabolites.</title>
        <authorList>
            <person name="Sorensen T."/>
        </authorList>
    </citation>
    <scope>NUCLEOTIDE SEQUENCE [LARGE SCALE GENOMIC DNA]</scope>
    <source>
        <strain evidence="3 4">CBS 24483</strain>
    </source>
</reference>
<dbReference type="GeneID" id="92080016"/>
<organism evidence="3 4">
    <name type="scientific">Apiospora aurea</name>
    <dbReference type="NCBI Taxonomy" id="335848"/>
    <lineage>
        <taxon>Eukaryota</taxon>
        <taxon>Fungi</taxon>
        <taxon>Dikarya</taxon>
        <taxon>Ascomycota</taxon>
        <taxon>Pezizomycotina</taxon>
        <taxon>Sordariomycetes</taxon>
        <taxon>Xylariomycetidae</taxon>
        <taxon>Amphisphaeriales</taxon>
        <taxon>Apiosporaceae</taxon>
        <taxon>Apiospora</taxon>
    </lineage>
</organism>
<dbReference type="Proteomes" id="UP001391051">
    <property type="component" value="Unassembled WGS sequence"/>
</dbReference>
<protein>
    <submittedName>
        <fullName evidence="3">Amino acid transport GAP1</fullName>
    </submittedName>
</protein>
<dbReference type="PANTHER" id="PTHR47843">
    <property type="entry name" value="BTB DOMAIN-CONTAINING PROTEIN-RELATED"/>
    <property type="match status" value="1"/>
</dbReference>
<dbReference type="EMBL" id="JAQQWE010000007">
    <property type="protein sequence ID" value="KAK7946411.1"/>
    <property type="molecule type" value="Genomic_DNA"/>
</dbReference>
<sequence length="427" mass="44996">MASSQHVSELLRSLKKLFDSGVYTDLKIVCGNDQHQVHKAIVCLRSGRLAQLCSEIGPNQEATITIPDDDPQTIDLMLQYLYTLEYSPRIVAPTAAVPKPPANGINGVNGHHHKDDATPSPKTLTTNGGWLPGSPAYNIEREAFEAVPATESASKPSKKAAKKKKRSGTLTADALEAISPTATAPTVAAAAAAAAAPPEPASATKPAAPSTTANAAAHTVPPTAIPKDPLTPPPPPQHALLQHAKLYTLARKYGVPGLRALSAARFAAEAEEYWSSDDFLAAAVEAYNNSSANATTANPTSAATTTPNPLTAKQTAGVVAAVAASEEENEAGDDNKPKTIRDVVLGSMKAHPELLDRAAVREAIRVNAELSFDLMMFFRDNQQQNGGSASSVVSMQSGVGTTRFGTQSLLTYERQVCTYRTVNKTNE</sequence>
<proteinExistence type="predicted"/>
<evidence type="ECO:0000313" key="4">
    <source>
        <dbReference type="Proteomes" id="UP001391051"/>
    </source>
</evidence>
<evidence type="ECO:0000313" key="3">
    <source>
        <dbReference type="EMBL" id="KAK7946411.1"/>
    </source>
</evidence>
<dbReference type="Pfam" id="PF00651">
    <property type="entry name" value="BTB"/>
    <property type="match status" value="1"/>
</dbReference>
<dbReference type="Gene3D" id="3.30.710.10">
    <property type="entry name" value="Potassium Channel Kv1.1, Chain A"/>
    <property type="match status" value="1"/>
</dbReference>
<feature type="region of interest" description="Disordered" evidence="1">
    <location>
        <begin position="108"/>
        <end position="129"/>
    </location>
</feature>
<feature type="domain" description="BTB" evidence="2">
    <location>
        <begin position="24"/>
        <end position="83"/>
    </location>
</feature>
<evidence type="ECO:0000256" key="1">
    <source>
        <dbReference type="SAM" id="MobiDB-lite"/>
    </source>
</evidence>
<keyword evidence="4" id="KW-1185">Reference proteome</keyword>
<dbReference type="RefSeq" id="XP_066696445.1">
    <property type="nucleotide sequence ID" value="XM_066846954.1"/>
</dbReference>
<name>A0ABR1Q333_9PEZI</name>
<feature type="compositionally biased region" description="Basic residues" evidence="1">
    <location>
        <begin position="156"/>
        <end position="167"/>
    </location>
</feature>
<dbReference type="CDD" id="cd18186">
    <property type="entry name" value="BTB_POZ_ZBTB_KLHL-like"/>
    <property type="match status" value="1"/>
</dbReference>
<dbReference type="InterPro" id="IPR000210">
    <property type="entry name" value="BTB/POZ_dom"/>
</dbReference>
<feature type="compositionally biased region" description="Low complexity" evidence="1">
    <location>
        <begin position="198"/>
        <end position="228"/>
    </location>
</feature>
<gene>
    <name evidence="3" type="ORF">PG986_010732</name>
</gene>